<dbReference type="EMBL" id="CP147247">
    <property type="protein sequence ID" value="WYJ89097.1"/>
    <property type="molecule type" value="Genomic_DNA"/>
</dbReference>
<reference evidence="2" key="2">
    <citation type="submission" date="2017-05" db="EMBL/GenBank/DDBJ databases">
        <authorList>
            <consortium name="The Broad Institute Genomics Platform"/>
            <consortium name="The Broad Institute Genomic Center for Infectious Diseases"/>
            <person name="Earl A."/>
            <person name="Manson A."/>
            <person name="Schwartman J."/>
            <person name="Gilmore M."/>
            <person name="Abouelleil A."/>
            <person name="Cao P."/>
            <person name="Chapman S."/>
            <person name="Cusick C."/>
            <person name="Shea T."/>
            <person name="Young S."/>
            <person name="Neafsey D."/>
            <person name="Nusbaum C."/>
            <person name="Birren B."/>
        </authorList>
    </citation>
    <scope>NUCLEOTIDE SEQUENCE</scope>
    <source>
        <strain evidence="2">9E7_DIV0242</strain>
    </source>
</reference>
<dbReference type="EMBL" id="NGMM01000001">
    <property type="protein sequence ID" value="OTP19032.1"/>
    <property type="molecule type" value="Genomic_DNA"/>
</dbReference>
<evidence type="ECO:0000313" key="1">
    <source>
        <dbReference type="EMBL" id="OTP19032.1"/>
    </source>
</evidence>
<gene>
    <name evidence="2" type="ORF">A5888_000816</name>
    <name evidence="1" type="ORF">A5888_000846</name>
</gene>
<protein>
    <submittedName>
        <fullName evidence="1">Uncharacterized protein</fullName>
    </submittedName>
</protein>
<keyword evidence="3" id="KW-1185">Reference proteome</keyword>
<accession>A0A242KD02</accession>
<name>A0A242KD02_9ENTE</name>
<sequence length="258" mass="30099">MFQLKYPIFQKGRILKIAMLEALRDTPLSFIQTSFVGYNSGILQGFELLIENERIVVQPGILKVGKYILVLDEALAIPYFATDRLMFLNITVPENQESTDISLKEAAIELTSQEANRESSWELMRFKLKKGAYLRKEYQSFEDLVTEYNTVNTVYQCVARHKEYALSPTMIQLFCHYVQELNSQHPLDQSFCLQALQNNGVIGEKALMYYIQQRLKETTEKTTAEVVHHQLNRILLDIKRNRNQEVNQQRKNRKLIVD</sequence>
<proteinExistence type="predicted"/>
<reference evidence="2" key="3">
    <citation type="submission" date="2024-03" db="EMBL/GenBank/DDBJ databases">
        <title>The Genome Sequence of Enterococcus sp. DIV0242b.</title>
        <authorList>
            <consortium name="The Broad Institute Genomics Platform"/>
            <consortium name="The Broad Institute Microbial Omics Core"/>
            <consortium name="The Broad Institute Genomic Center for Infectious Diseases"/>
            <person name="Earl A."/>
            <person name="Manson A."/>
            <person name="Gilmore M."/>
            <person name="Schwartman J."/>
            <person name="Shea T."/>
            <person name="Abouelleil A."/>
            <person name="Cao P."/>
            <person name="Chapman S."/>
            <person name="Cusick C."/>
            <person name="Young S."/>
            <person name="Neafsey D."/>
            <person name="Nusbaum C."/>
            <person name="Birren B."/>
        </authorList>
    </citation>
    <scope>NUCLEOTIDE SEQUENCE</scope>
    <source>
        <strain evidence="2">9E7_DIV0242</strain>
    </source>
</reference>
<dbReference type="Proteomes" id="UP000195141">
    <property type="component" value="Chromosome"/>
</dbReference>
<dbReference type="AlphaFoldDB" id="A0A242KD02"/>
<evidence type="ECO:0000313" key="2">
    <source>
        <dbReference type="EMBL" id="WYJ89097.1"/>
    </source>
</evidence>
<dbReference type="OrthoDB" id="1664853at2"/>
<organism evidence="1">
    <name type="scientific">Candidatus Enterococcus clewellii</name>
    <dbReference type="NCBI Taxonomy" id="1834193"/>
    <lineage>
        <taxon>Bacteria</taxon>
        <taxon>Bacillati</taxon>
        <taxon>Bacillota</taxon>
        <taxon>Bacilli</taxon>
        <taxon>Lactobacillales</taxon>
        <taxon>Enterococcaceae</taxon>
        <taxon>Enterococcus</taxon>
    </lineage>
</organism>
<evidence type="ECO:0000313" key="3">
    <source>
        <dbReference type="Proteomes" id="UP000195141"/>
    </source>
</evidence>
<dbReference type="RefSeq" id="WP_086347943.1">
    <property type="nucleotide sequence ID" value="NZ_CP147247.1"/>
</dbReference>
<reference evidence="1" key="1">
    <citation type="submission" date="2017-05" db="EMBL/GenBank/DDBJ databases">
        <title>The Genome Sequence of Enterococcus sp. 9E7_DIV0242.</title>
        <authorList>
            <consortium name="The Broad Institute Genomics Platform"/>
            <consortium name="The Broad Institute Genomic Center for Infectious Diseases"/>
            <person name="Earl A."/>
            <person name="Manson A."/>
            <person name="Schwartman J."/>
            <person name="Gilmore M."/>
            <person name="Abouelleil A."/>
            <person name="Cao P."/>
            <person name="Chapman S."/>
            <person name="Cusick C."/>
            <person name="Shea T."/>
            <person name="Young S."/>
            <person name="Neafsey D."/>
            <person name="Nusbaum C."/>
            <person name="Birren B."/>
        </authorList>
    </citation>
    <scope>NUCLEOTIDE SEQUENCE [LARGE SCALE GENOMIC DNA]</scope>
    <source>
        <strain evidence="1">9E7_DIV0242</strain>
    </source>
</reference>